<evidence type="ECO:0000313" key="2">
    <source>
        <dbReference type="Proteomes" id="UP000092444"/>
    </source>
</evidence>
<organism evidence="1 2">
    <name type="scientific">Glossina morsitans morsitans</name>
    <name type="common">Savannah tsetse fly</name>
    <dbReference type="NCBI Taxonomy" id="37546"/>
    <lineage>
        <taxon>Eukaryota</taxon>
        <taxon>Metazoa</taxon>
        <taxon>Ecdysozoa</taxon>
        <taxon>Arthropoda</taxon>
        <taxon>Hexapoda</taxon>
        <taxon>Insecta</taxon>
        <taxon>Pterygota</taxon>
        <taxon>Neoptera</taxon>
        <taxon>Endopterygota</taxon>
        <taxon>Diptera</taxon>
        <taxon>Brachycera</taxon>
        <taxon>Muscomorpha</taxon>
        <taxon>Hippoboscoidea</taxon>
        <taxon>Glossinidae</taxon>
        <taxon>Glossina</taxon>
    </lineage>
</organism>
<reference evidence="1" key="1">
    <citation type="submission" date="2020-05" db="UniProtKB">
        <authorList>
            <consortium name="EnsemblMetazoa"/>
        </authorList>
    </citation>
    <scope>IDENTIFICATION</scope>
    <source>
        <strain evidence="1">Yale</strain>
    </source>
</reference>
<evidence type="ECO:0000313" key="1">
    <source>
        <dbReference type="EnsemblMetazoa" id="GMOY001951-PA"/>
    </source>
</evidence>
<dbReference type="AlphaFoldDB" id="A0A1B0FEB4"/>
<dbReference type="PhylomeDB" id="A0A1B0FEB4"/>
<keyword evidence="2" id="KW-1185">Reference proteome</keyword>
<sequence>MDDSSVNLQQQLLNLQSQLMDYSVKATPDNDNGATIENDYLQSSLWSVDDDGLFCAQGLVNHSGGKKSSVFVVWDENYILNFVFKTSRKTQITTLTKVQIPLPHCNGDIEEIQQMLITDFNTLLLMKSGRMYYFSSVKLIHRLNCLEGVRCATFTKPRIFSVIRLQMEGPAKQLCLQVFQDVYELGKTTYPEEFLLRSYDISFDERNLFDCNWEHENYSLISLMVNAENKEFLTKLIKIGQYFLDGHDEQINLTMQQELHIFTISGNLFILTGAIIRGDLDTPLVDKLIEDHHIHLLSVYASNVECIKLDCAKQFLIVLLQCGYIDVWFRSNQQFKDTLQLRTIQITTFTHYDFCASSTTFYFVMPDQIKQLKISMNEQWQDGEEECLIHEEYKAISGIIACTWAEHLQQLVCISYNNIFYRVTFHENECIKNSENSSQHDNSQELHALTKENVEELLEKAHVISELIEQPSLLHQQIEDEYKKQVSIAMGHKTELLRKYYKAYVEYYNYLPTSESYQNDTTVIKTQLKNNQKGQNSLIYYASIYFKLQKQDKSVLSAFTDTSWYLQLITENENLEENEISFQNIFSHKVYYLNLWSPIRNLRNILQKNVIRKNEMTELPPATNYACTFILQNKEHGKKIFQNLNLKLDGLSEHIKLYFLGHYLIVLKYDISSKAISITSEFPEALYYLKLYFLFIMNTFHDLQCSSTSDSLEGKQVQIMFNLFIY</sequence>
<accession>A0A1B0FEB4</accession>
<name>A0A1B0FEB4_GLOMM</name>
<dbReference type="Proteomes" id="UP000092444">
    <property type="component" value="Unassembled WGS sequence"/>
</dbReference>
<proteinExistence type="predicted"/>
<protein>
    <submittedName>
        <fullName evidence="1">Uncharacterized protein</fullName>
    </submittedName>
</protein>
<dbReference type="EMBL" id="CCAG010006184">
    <property type="status" value="NOT_ANNOTATED_CDS"/>
    <property type="molecule type" value="Genomic_DNA"/>
</dbReference>
<dbReference type="EnsemblMetazoa" id="GMOY001951-RA">
    <property type="protein sequence ID" value="GMOY001951-PA"/>
    <property type="gene ID" value="GMOY001951"/>
</dbReference>